<evidence type="ECO:0000256" key="1">
    <source>
        <dbReference type="SAM" id="MobiDB-lite"/>
    </source>
</evidence>
<keyword evidence="2" id="KW-0472">Membrane</keyword>
<keyword evidence="2" id="KW-0812">Transmembrane</keyword>
<evidence type="ECO:0008006" key="5">
    <source>
        <dbReference type="Google" id="ProtNLM"/>
    </source>
</evidence>
<dbReference type="Proteomes" id="UP001321766">
    <property type="component" value="Chromosome"/>
</dbReference>
<sequence length="152" mass="17028">MANRAERRARAKSSRTGENNQYTRGGMKSRRGVIDEMSLQEKSRRLASGEDGEWKPTGHHDFEPNSEQADPNLRDPKIATKPHSVRQWLRIICWALIVLSAIAFLVAMWLPNVPTWATITICAVFALGVISLFFVGGSYKENPRLDAYGTAV</sequence>
<accession>A0ABM8B941</accession>
<feature type="region of interest" description="Disordered" evidence="1">
    <location>
        <begin position="1"/>
        <end position="77"/>
    </location>
</feature>
<organism evidence="3 4">
    <name type="scientific">Bombiscardovia nodaiensis</name>
    <dbReference type="NCBI Taxonomy" id="2932181"/>
    <lineage>
        <taxon>Bacteria</taxon>
        <taxon>Bacillati</taxon>
        <taxon>Actinomycetota</taxon>
        <taxon>Actinomycetes</taxon>
        <taxon>Bifidobacteriales</taxon>
        <taxon>Bifidobacteriaceae</taxon>
        <taxon>Bombiscardovia</taxon>
    </lineage>
</organism>
<keyword evidence="4" id="KW-1185">Reference proteome</keyword>
<evidence type="ECO:0000313" key="4">
    <source>
        <dbReference type="Proteomes" id="UP001321766"/>
    </source>
</evidence>
<proteinExistence type="predicted"/>
<dbReference type="EMBL" id="AP026798">
    <property type="protein sequence ID" value="BDR53091.1"/>
    <property type="molecule type" value="Genomic_DNA"/>
</dbReference>
<protein>
    <recommendedName>
        <fullName evidence="5">Tripartite tricarboxylate transporter TctB family protein</fullName>
    </recommendedName>
</protein>
<evidence type="ECO:0000256" key="2">
    <source>
        <dbReference type="SAM" id="Phobius"/>
    </source>
</evidence>
<evidence type="ECO:0000313" key="3">
    <source>
        <dbReference type="EMBL" id="BDR53091.1"/>
    </source>
</evidence>
<feature type="compositionally biased region" description="Polar residues" evidence="1">
    <location>
        <begin position="14"/>
        <end position="23"/>
    </location>
</feature>
<gene>
    <name evidence="3" type="ORF">KIM372_09980</name>
</gene>
<keyword evidence="2" id="KW-1133">Transmembrane helix</keyword>
<feature type="compositionally biased region" description="Basic and acidic residues" evidence="1">
    <location>
        <begin position="39"/>
        <end position="63"/>
    </location>
</feature>
<feature type="transmembrane region" description="Helical" evidence="2">
    <location>
        <begin position="116"/>
        <end position="135"/>
    </location>
</feature>
<reference evidence="3 4" key="1">
    <citation type="journal article" date="2023" name="Microbiol. Spectr.">
        <title>Symbiosis of Carpenter Bees with Uncharacterized Lactic Acid Bacteria Showing NAD Auxotrophy.</title>
        <authorList>
            <person name="Kawasaki S."/>
            <person name="Ozawa K."/>
            <person name="Mori T."/>
            <person name="Yamamoto A."/>
            <person name="Ito M."/>
            <person name="Ohkuma M."/>
            <person name="Sakamoto M."/>
            <person name="Matsutani M."/>
        </authorList>
    </citation>
    <scope>NUCLEOTIDE SEQUENCE [LARGE SCALE GENOMIC DNA]</scope>
    <source>
        <strain evidence="3 4">Kim37-2</strain>
    </source>
</reference>
<feature type="transmembrane region" description="Helical" evidence="2">
    <location>
        <begin position="91"/>
        <end position="110"/>
    </location>
</feature>
<name>A0ABM8B941_9BIFI</name>